<keyword evidence="3 6" id="KW-0694">RNA-binding</keyword>
<dbReference type="Gene3D" id="1.10.940.10">
    <property type="entry name" value="NusB-like"/>
    <property type="match status" value="1"/>
</dbReference>
<dbReference type="RefSeq" id="WP_191153881.1">
    <property type="nucleotide sequence ID" value="NZ_JACWUN010000002.1"/>
</dbReference>
<dbReference type="InterPro" id="IPR035926">
    <property type="entry name" value="NusB-like_sf"/>
</dbReference>
<evidence type="ECO:0000313" key="8">
    <source>
        <dbReference type="EMBL" id="MBD1399609.1"/>
    </source>
</evidence>
<evidence type="ECO:0000256" key="2">
    <source>
        <dbReference type="ARBA" id="ARBA00022814"/>
    </source>
</evidence>
<dbReference type="NCBIfam" id="TIGR01951">
    <property type="entry name" value="nusB"/>
    <property type="match status" value="1"/>
</dbReference>
<dbReference type="InterPro" id="IPR011605">
    <property type="entry name" value="NusB_fam"/>
</dbReference>
<evidence type="ECO:0000256" key="1">
    <source>
        <dbReference type="ARBA" id="ARBA00005952"/>
    </source>
</evidence>
<dbReference type="Proteomes" id="UP000632828">
    <property type="component" value="Unassembled WGS sequence"/>
</dbReference>
<gene>
    <name evidence="6 8" type="primary">nusB</name>
    <name evidence="8" type="ORF">ICT70_02895</name>
</gene>
<evidence type="ECO:0000313" key="9">
    <source>
        <dbReference type="Proteomes" id="UP000632828"/>
    </source>
</evidence>
<keyword evidence="5 6" id="KW-0804">Transcription</keyword>
<sequence>MSNNRRRGREYALKILFALKYQSDQVNVDQILENFWDNLHYSEDILGEPLEDGAQPVPEAVRLFTEKLVRGVLEQRPLLDERIKAVAHNWSLTRMATVDLALLRLATYELQFLTDIPTAVTLNEAIEIAKRYGSKESPPFINGLLDKIAQKNSARQKAD</sequence>
<dbReference type="PANTHER" id="PTHR11078">
    <property type="entry name" value="N UTILIZATION SUBSTANCE PROTEIN B-RELATED"/>
    <property type="match status" value="1"/>
</dbReference>
<evidence type="ECO:0000256" key="6">
    <source>
        <dbReference type="HAMAP-Rule" id="MF_00073"/>
    </source>
</evidence>
<comment type="function">
    <text evidence="6">Involved in transcription antitermination. Required for transcription of ribosomal RNA (rRNA) genes. Binds specifically to the boxA antiterminator sequence of the ribosomal RNA (rrn) operons.</text>
</comment>
<reference evidence="8" key="1">
    <citation type="submission" date="2020-09" db="EMBL/GenBank/DDBJ databases">
        <title>Pelobacter alkaliphilus sp. nov., a novel anaerobic arsenate-reducing bacterium from terrestrial mud volcano.</title>
        <authorList>
            <person name="Khomyakova M.A."/>
            <person name="Merkel A.Y."/>
            <person name="Slobodkin A.I."/>
        </authorList>
    </citation>
    <scope>NUCLEOTIDE SEQUENCE</scope>
    <source>
        <strain evidence="8">M08fum</strain>
    </source>
</reference>
<name>A0A8J6R4U7_9BACT</name>
<dbReference type="HAMAP" id="MF_00073">
    <property type="entry name" value="NusB"/>
    <property type="match status" value="1"/>
</dbReference>
<dbReference type="AlphaFoldDB" id="A0A8J6R4U7"/>
<dbReference type="InterPro" id="IPR006027">
    <property type="entry name" value="NusB_RsmB_TIM44"/>
</dbReference>
<dbReference type="SUPFAM" id="SSF48013">
    <property type="entry name" value="NusB-like"/>
    <property type="match status" value="1"/>
</dbReference>
<dbReference type="GO" id="GO:0003723">
    <property type="term" value="F:RNA binding"/>
    <property type="evidence" value="ECO:0007669"/>
    <property type="project" value="UniProtKB-UniRule"/>
</dbReference>
<dbReference type="GO" id="GO:0005829">
    <property type="term" value="C:cytosol"/>
    <property type="evidence" value="ECO:0007669"/>
    <property type="project" value="TreeGrafter"/>
</dbReference>
<feature type="domain" description="NusB/RsmB/TIM44" evidence="7">
    <location>
        <begin position="8"/>
        <end position="149"/>
    </location>
</feature>
<comment type="caution">
    <text evidence="8">The sequence shown here is derived from an EMBL/GenBank/DDBJ whole genome shotgun (WGS) entry which is preliminary data.</text>
</comment>
<comment type="similarity">
    <text evidence="1 6">Belongs to the NusB family.</text>
</comment>
<proteinExistence type="inferred from homology"/>
<dbReference type="Pfam" id="PF01029">
    <property type="entry name" value="NusB"/>
    <property type="match status" value="1"/>
</dbReference>
<evidence type="ECO:0000259" key="7">
    <source>
        <dbReference type="Pfam" id="PF01029"/>
    </source>
</evidence>
<evidence type="ECO:0000256" key="5">
    <source>
        <dbReference type="ARBA" id="ARBA00023163"/>
    </source>
</evidence>
<dbReference type="GO" id="GO:0031564">
    <property type="term" value="P:transcription antitermination"/>
    <property type="evidence" value="ECO:0007669"/>
    <property type="project" value="UniProtKB-KW"/>
</dbReference>
<keyword evidence="9" id="KW-1185">Reference proteome</keyword>
<evidence type="ECO:0000256" key="4">
    <source>
        <dbReference type="ARBA" id="ARBA00023015"/>
    </source>
</evidence>
<dbReference type="GO" id="GO:0006353">
    <property type="term" value="P:DNA-templated transcription termination"/>
    <property type="evidence" value="ECO:0007669"/>
    <property type="project" value="UniProtKB-UniRule"/>
</dbReference>
<evidence type="ECO:0000256" key="3">
    <source>
        <dbReference type="ARBA" id="ARBA00022884"/>
    </source>
</evidence>
<dbReference type="PANTHER" id="PTHR11078:SF3">
    <property type="entry name" value="ANTITERMINATION NUSB DOMAIN-CONTAINING PROTEIN"/>
    <property type="match status" value="1"/>
</dbReference>
<keyword evidence="2 6" id="KW-0889">Transcription antitermination</keyword>
<protein>
    <recommendedName>
        <fullName evidence="6">Transcription antitermination protein NusB</fullName>
    </recommendedName>
    <alternativeName>
        <fullName evidence="6">Antitermination factor NusB</fullName>
    </alternativeName>
</protein>
<organism evidence="8 9">
    <name type="scientific">Pelovirga terrestris</name>
    <dbReference type="NCBI Taxonomy" id="2771352"/>
    <lineage>
        <taxon>Bacteria</taxon>
        <taxon>Pseudomonadati</taxon>
        <taxon>Thermodesulfobacteriota</taxon>
        <taxon>Desulfuromonadia</taxon>
        <taxon>Geobacterales</taxon>
        <taxon>Geobacteraceae</taxon>
        <taxon>Pelovirga</taxon>
    </lineage>
</organism>
<keyword evidence="4 6" id="KW-0805">Transcription regulation</keyword>
<accession>A0A8J6R4U7</accession>
<dbReference type="EMBL" id="JACWUN010000002">
    <property type="protein sequence ID" value="MBD1399609.1"/>
    <property type="molecule type" value="Genomic_DNA"/>
</dbReference>